<dbReference type="Proteomes" id="UP001319200">
    <property type="component" value="Unassembled WGS sequence"/>
</dbReference>
<dbReference type="AlphaFoldDB" id="A0AAP2GR34"/>
<gene>
    <name evidence="3" type="ORF">KK083_27985</name>
</gene>
<dbReference type="GO" id="GO:0019878">
    <property type="term" value="P:lysine biosynthetic process via aminoadipic acid"/>
    <property type="evidence" value="ECO:0007669"/>
    <property type="project" value="TreeGrafter"/>
</dbReference>
<proteinExistence type="predicted"/>
<dbReference type="Pfam" id="PF16653">
    <property type="entry name" value="Sacchrp_dh_C"/>
    <property type="match status" value="1"/>
</dbReference>
<dbReference type="GO" id="GO:0004753">
    <property type="term" value="F:saccharopine dehydrogenase activity"/>
    <property type="evidence" value="ECO:0007669"/>
    <property type="project" value="TreeGrafter"/>
</dbReference>
<organism evidence="3 4">
    <name type="scientific">Chryseosolibacter histidini</name>
    <dbReference type="NCBI Taxonomy" id="2782349"/>
    <lineage>
        <taxon>Bacteria</taxon>
        <taxon>Pseudomonadati</taxon>
        <taxon>Bacteroidota</taxon>
        <taxon>Cytophagia</taxon>
        <taxon>Cytophagales</taxon>
        <taxon>Chryseotaleaceae</taxon>
        <taxon>Chryseosolibacter</taxon>
    </lineage>
</organism>
<reference evidence="3 4" key="1">
    <citation type="submission" date="2021-05" db="EMBL/GenBank/DDBJ databases">
        <title>A Polyphasic approach of four new species of the genus Ohtaekwangia: Ohtaekwangia histidinii sp. nov., Ohtaekwangia cretensis sp. nov., Ohtaekwangia indiensis sp. nov., Ohtaekwangia reichenbachii sp. nov. from diverse environment.</title>
        <authorList>
            <person name="Octaviana S."/>
        </authorList>
    </citation>
    <scope>NUCLEOTIDE SEQUENCE [LARGE SCALE GENOMIC DNA]</scope>
    <source>
        <strain evidence="3 4">PWU4</strain>
    </source>
</reference>
<keyword evidence="1" id="KW-0560">Oxidoreductase</keyword>
<protein>
    <recommendedName>
        <fullName evidence="2">Saccharopine dehydrogenase-like C-terminal domain-containing protein</fullName>
    </recommendedName>
</protein>
<dbReference type="SUPFAM" id="SSF55347">
    <property type="entry name" value="Glyceraldehyde-3-phosphate dehydrogenase-like, C-terminal domain"/>
    <property type="match status" value="1"/>
</dbReference>
<dbReference type="GO" id="GO:0005737">
    <property type="term" value="C:cytoplasm"/>
    <property type="evidence" value="ECO:0007669"/>
    <property type="project" value="TreeGrafter"/>
</dbReference>
<feature type="domain" description="Saccharopine dehydrogenase-like C-terminal" evidence="2">
    <location>
        <begin position="129"/>
        <end position="436"/>
    </location>
</feature>
<evidence type="ECO:0000313" key="3">
    <source>
        <dbReference type="EMBL" id="MBT1700763.1"/>
    </source>
</evidence>
<dbReference type="Gene3D" id="3.40.50.720">
    <property type="entry name" value="NAD(P)-binding Rossmann-like Domain"/>
    <property type="match status" value="1"/>
</dbReference>
<name>A0AAP2GR34_9BACT</name>
<comment type="caution">
    <text evidence="3">The sequence shown here is derived from an EMBL/GenBank/DDBJ whole genome shotgun (WGS) entry which is preliminary data.</text>
</comment>
<evidence type="ECO:0000256" key="1">
    <source>
        <dbReference type="ARBA" id="ARBA00023002"/>
    </source>
</evidence>
<dbReference type="InterPro" id="IPR032095">
    <property type="entry name" value="Sacchrp_dh-like_C"/>
</dbReference>
<evidence type="ECO:0000313" key="4">
    <source>
        <dbReference type="Proteomes" id="UP001319200"/>
    </source>
</evidence>
<accession>A0AAP2GR34</accession>
<dbReference type="RefSeq" id="WP_254169449.1">
    <property type="nucleotide sequence ID" value="NZ_JAHESF010000047.1"/>
</dbReference>
<dbReference type="Gene3D" id="1.10.1870.10">
    <property type="entry name" value="Domain 3, Saccharopine reductase"/>
    <property type="match status" value="1"/>
</dbReference>
<keyword evidence="4" id="KW-1185">Reference proteome</keyword>
<dbReference type="PANTHER" id="PTHR11133:SF22">
    <property type="entry name" value="ALPHA-AMINOADIPIC SEMIALDEHYDE SYNTHASE, MITOCHONDRIAL"/>
    <property type="match status" value="1"/>
</dbReference>
<sequence>MMKTVLLLLSSDRFSIPLIRYLVLEGKRYGWKTCIGSMFEKSCLERIKEEKVSSDVILINITDFRQCDHAIRKSDLVIGMMPDVMLLQVADSCITHGKPLVAPSRLNRQLFAKKSQAEENGVLLLVECGFTPGLDHITAKKIIDNIQLKGGKISSFKTYSGSLIAESCIDNPWEFKLTEPTGDLINMGKGNNRHLVGGQLQHVPYPQLFGRSEPLHIAGLKNTVAIPEEDALYCRKVYELTEANTVAKGRIVREGFERIWDILIKLGFTNTTCKIDLFDDRSFRNFLRSLLPYSPDDSLEDLLRKYAGANSDDVEKLKWLGLFDDEWPEGYKDITPAVILQHLLEKKFAMQPQDKDCIVLRHELEYTNKDCLHKFTATLIAQGEDQRNSALAKAISLTTGAAAKAILMENIKIKGLHTPIKKEIYDPILNELDDLGVAFHVEEKKIYKEDPIGHPVEN</sequence>
<dbReference type="EMBL" id="JAHESF010000047">
    <property type="protein sequence ID" value="MBT1700763.1"/>
    <property type="molecule type" value="Genomic_DNA"/>
</dbReference>
<evidence type="ECO:0000259" key="2">
    <source>
        <dbReference type="Pfam" id="PF16653"/>
    </source>
</evidence>
<dbReference type="InterPro" id="IPR051168">
    <property type="entry name" value="AASS"/>
</dbReference>
<dbReference type="PANTHER" id="PTHR11133">
    <property type="entry name" value="SACCHAROPINE DEHYDROGENASE"/>
    <property type="match status" value="1"/>
</dbReference>
<dbReference type="Gene3D" id="3.30.360.10">
    <property type="entry name" value="Dihydrodipicolinate Reductase, domain 2"/>
    <property type="match status" value="1"/>
</dbReference>